<dbReference type="eggNOG" id="ENOG502SJTC">
    <property type="taxonomic scope" value="Eukaryota"/>
</dbReference>
<dbReference type="VEuPathDB" id="TriTrypDB:LmjF.19.1050"/>
<feature type="compositionally biased region" description="Low complexity" evidence="1">
    <location>
        <begin position="751"/>
        <end position="767"/>
    </location>
</feature>
<feature type="region of interest" description="Disordered" evidence="1">
    <location>
        <begin position="314"/>
        <end position="353"/>
    </location>
</feature>
<feature type="region of interest" description="Disordered" evidence="1">
    <location>
        <begin position="425"/>
        <end position="469"/>
    </location>
</feature>
<dbReference type="GeneID" id="5651210"/>
<evidence type="ECO:0000313" key="2">
    <source>
        <dbReference type="EMBL" id="CAJ07196.1"/>
    </source>
</evidence>
<name>Q4QDB0_LEIMA</name>
<proteinExistence type="predicted"/>
<feature type="compositionally biased region" description="Low complexity" evidence="1">
    <location>
        <begin position="438"/>
        <end position="463"/>
    </location>
</feature>
<dbReference type="OMA" id="WTRYIDS"/>
<feature type="compositionally biased region" description="Low complexity" evidence="1">
    <location>
        <begin position="156"/>
        <end position="169"/>
    </location>
</feature>
<accession>Q4QDB0</accession>
<dbReference type="RefSeq" id="XP_001682688.1">
    <property type="nucleotide sequence ID" value="XM_001682636.1"/>
</dbReference>
<feature type="region of interest" description="Disordered" evidence="1">
    <location>
        <begin position="701"/>
        <end position="786"/>
    </location>
</feature>
<feature type="compositionally biased region" description="Polar residues" evidence="1">
    <location>
        <begin position="1135"/>
        <end position="1148"/>
    </location>
</feature>
<sequence>MIDVRKGQRKSKRVNPKSTMASIINAHRAEAQKAKEELDKDDAYTPPLIFLFRTDDTKKQAARRQEQIDAQLDALSAFGEFRACVLDGIKSRHWTRYIDSPTTPNRPAPDKAESASSGDAPYTTYVAVAAAAPVDPAVVSANGTGDAPAAAVPPRVSAAGVAEGTTGAAKEADDMEGEDEEVWEEVEVEEGEEVVEGDDGGGGCTNSAADNNGAGASQSCEAATYVDHAAAPSRRANEARTTTPVDEIITAPSTAKRSVNTVWAHVTSQTHSGDSDASAAALVAAAEVLSRKQDNTVEEEVVGVADLDGEDVATDAASPAAPSPTDCTDNADGVSIPDAPRRSGPERNNGGSVFLAAAHTPPLAEADAKAAALARSTDAETLLSLEELEEFDIDGPLSEGIAPEAPAASAVSALTDAAPKALSAATTKHAESRATEHVAAVSVSGDDDVSAAGEAAGEESASVPTSAPPALDTAAKSLTEVLQENAAACVAAGAADDGPALTASEGDSADTEVEGKDAEEEAVATTAAEDNADAATFSVAAPATPMSRPKPSISMPVYPQVVSRLYYGATTVYLSDRAFIELPPTANVLVIDHLDWDDAHLAAIDAALEQVDPVAGHVLLYPDAYAPQSEHVIGNIHAYRRSLLPFIFVFRTQLSNEAAMALQRRLANALHVRPTLNSAAQQSLMAGQNDRTSVCVLSAAESERGGENPMLAPQPRKATPASPKPSPAELARARNATATTVAEAPRRATNAPVSESSTAATASASPLPRTPPGATEGKHTGASTRGVADDAVQRLWDVLNSVSFDASSSKKSVASAAAPSAQVEVQRSHHGGCNGNSGAAAEWQQRISVPGASAVRGNADQAEPVYRRPVDTTTNILTSTSDTGETGNGHITASTVVDDAASSQPSRLAYASSLLNAEVAAPFLNASTRADAAGGAIAAHRTPPATTLLAESAEVHGSTAMIKGGLFNFGAITFGRDNGYCTAEVPRPRRAFSSRWGMNDDDDDVDSEHNATDAADGAATSSALGSVSDLGLYPVSESVAAARAEAARINSQCGGGSPFTDEEIAKIEEEIILAQLRKQERKERRSEARRAMRAKVKEAKSQFSCKTASLPSPSSSPVSSAPSSPKGSRLWKQRLQGSRSVSASSKATPTAREQELAEDGLLEDFSSLLVNRNRGRGLKADKVRVSVASAPSRRVARSARRTLATATSSTRRGVRQ</sequence>
<dbReference type="AlphaFoldDB" id="Q4QDB0"/>
<dbReference type="EMBL" id="FR796415">
    <property type="protein sequence ID" value="CAJ07196.1"/>
    <property type="molecule type" value="Genomic_DNA"/>
</dbReference>
<dbReference type="HOGENOM" id="CLU_269226_0_0_1"/>
<dbReference type="VEuPathDB" id="TriTrypDB:LMJFC_190019500"/>
<feature type="region of interest" description="Disordered" evidence="1">
    <location>
        <begin position="1078"/>
        <end position="1157"/>
    </location>
</feature>
<reference evidence="2 3" key="2">
    <citation type="journal article" date="2011" name="Genome Res.">
        <title>Chromosome and gene copy number variation allow major structural change between species and strains of Leishmania.</title>
        <authorList>
            <person name="Rogers M.B."/>
            <person name="Hilley J.D."/>
            <person name="Dickens N.J."/>
            <person name="Wilkes J."/>
            <person name="Bates P.A."/>
            <person name="Depledge D.P."/>
            <person name="Harris D."/>
            <person name="Her Y."/>
            <person name="Herzyk P."/>
            <person name="Imamura H."/>
            <person name="Otto T.D."/>
            <person name="Sanders M."/>
            <person name="Seeger K."/>
            <person name="Dujardin J.C."/>
            <person name="Berriman M."/>
            <person name="Smith D.F."/>
            <person name="Hertz-Fowler C."/>
            <person name="Mottram J.C."/>
        </authorList>
    </citation>
    <scope>NUCLEOTIDE SEQUENCE [LARGE SCALE GENOMIC DNA]</scope>
    <source>
        <strain evidence="3">MHOM/IL/81/Friedlin</strain>
    </source>
</reference>
<feature type="region of interest" description="Disordered" evidence="1">
    <location>
        <begin position="1173"/>
        <end position="1216"/>
    </location>
</feature>
<feature type="region of interest" description="Disordered" evidence="1">
    <location>
        <begin position="191"/>
        <end position="215"/>
    </location>
</feature>
<gene>
    <name evidence="2" type="ORF">LMJF_19_1050</name>
</gene>
<reference evidence="2 3" key="1">
    <citation type="journal article" date="2005" name="Science">
        <title>The genome of the kinetoplastid parasite, Leishmania major.</title>
        <authorList>
            <person name="Ivens A.C."/>
            <person name="Peacock C.S."/>
            <person name="Worthey E.A."/>
            <person name="Murphy L."/>
            <person name="Aggarwal G."/>
            <person name="Berriman M."/>
            <person name="Sisk E."/>
            <person name="Rajandream M.A."/>
            <person name="Adlem E."/>
            <person name="Aert R."/>
            <person name="Anupama A."/>
            <person name="Apostolou Z."/>
            <person name="Attipoe P."/>
            <person name="Bason N."/>
            <person name="Bauser C."/>
            <person name="Beck A."/>
            <person name="Beverley S.M."/>
            <person name="Bianchettin G."/>
            <person name="Borzym K."/>
            <person name="Bothe G."/>
            <person name="Bruschi C.V."/>
            <person name="Collins M."/>
            <person name="Cadag E."/>
            <person name="Ciarloni L."/>
            <person name="Clayton C."/>
            <person name="Coulson R.M."/>
            <person name="Cronin A."/>
            <person name="Cruz A.K."/>
            <person name="Davies R.M."/>
            <person name="De Gaudenzi J."/>
            <person name="Dobson D.E."/>
            <person name="Duesterhoeft A."/>
            <person name="Fazelina G."/>
            <person name="Fosker N."/>
            <person name="Frasch A.C."/>
            <person name="Fraser A."/>
            <person name="Fuchs M."/>
            <person name="Gabel C."/>
            <person name="Goble A."/>
            <person name="Goffeau A."/>
            <person name="Harris D."/>
            <person name="Hertz-Fowler C."/>
            <person name="Hilbert H."/>
            <person name="Horn D."/>
            <person name="Huang Y."/>
            <person name="Klages S."/>
            <person name="Knights A."/>
            <person name="Kube M."/>
            <person name="Larke N."/>
            <person name="Litvin L."/>
            <person name="Lord A."/>
            <person name="Louie T."/>
            <person name="Marra M."/>
            <person name="Masuy D."/>
            <person name="Matthews K."/>
            <person name="Michaeli S."/>
            <person name="Mottram J.C."/>
            <person name="Muller-Auer S."/>
            <person name="Munden H."/>
            <person name="Nelson S."/>
            <person name="Norbertczak H."/>
            <person name="Oliver K."/>
            <person name="O'neil S."/>
            <person name="Pentony M."/>
            <person name="Pohl T.M."/>
            <person name="Price C."/>
            <person name="Purnelle B."/>
            <person name="Quail M.A."/>
            <person name="Rabbinowitsch E."/>
            <person name="Reinhardt R."/>
            <person name="Rieger M."/>
            <person name="Rinta J."/>
            <person name="Robben J."/>
            <person name="Robertson L."/>
            <person name="Ruiz J.C."/>
            <person name="Rutter S."/>
            <person name="Saunders D."/>
            <person name="Schafer M."/>
            <person name="Schein J."/>
            <person name="Schwartz D.C."/>
            <person name="Seeger K."/>
            <person name="Seyler A."/>
            <person name="Sharp S."/>
            <person name="Shin H."/>
            <person name="Sivam D."/>
            <person name="Squares R."/>
            <person name="Squares S."/>
            <person name="Tosato V."/>
            <person name="Vogt C."/>
            <person name="Volckaert G."/>
            <person name="Wambutt R."/>
            <person name="Warren T."/>
            <person name="Wedler H."/>
            <person name="Woodward J."/>
            <person name="Zhou S."/>
            <person name="Zimmermann W."/>
            <person name="Smith D.F."/>
            <person name="Blackwell J.M."/>
            <person name="Stuart K.D."/>
            <person name="Barrell B."/>
            <person name="Myler P.J."/>
        </authorList>
    </citation>
    <scope>NUCLEOTIDE SEQUENCE [LARGE SCALE GENOMIC DNA]</scope>
    <source>
        <strain evidence="3">MHOM/IL/81/Friedlin</strain>
    </source>
</reference>
<feature type="compositionally biased region" description="Low complexity" evidence="1">
    <location>
        <begin position="1109"/>
        <end position="1128"/>
    </location>
</feature>
<dbReference type="Proteomes" id="UP000000542">
    <property type="component" value="Chromosome 19"/>
</dbReference>
<feature type="compositionally biased region" description="Low complexity" evidence="1">
    <location>
        <begin position="715"/>
        <end position="743"/>
    </location>
</feature>
<evidence type="ECO:0000256" key="1">
    <source>
        <dbReference type="SAM" id="MobiDB-lite"/>
    </source>
</evidence>
<keyword evidence="3" id="KW-1185">Reference proteome</keyword>
<dbReference type="VEuPathDB" id="TriTrypDB:LMJSD75_190016000"/>
<feature type="region of interest" description="Disordered" evidence="1">
    <location>
        <begin position="97"/>
        <end position="118"/>
    </location>
</feature>
<feature type="compositionally biased region" description="Low complexity" evidence="1">
    <location>
        <begin position="206"/>
        <end position="215"/>
    </location>
</feature>
<dbReference type="VEuPathDB" id="TriTrypDB:LMJLV39_190016100"/>
<evidence type="ECO:0000313" key="3">
    <source>
        <dbReference type="Proteomes" id="UP000000542"/>
    </source>
</evidence>
<feature type="compositionally biased region" description="Low complexity" evidence="1">
    <location>
        <begin position="1201"/>
        <end position="1216"/>
    </location>
</feature>
<feature type="compositionally biased region" description="Basic and acidic residues" evidence="1">
    <location>
        <begin position="1078"/>
        <end position="1100"/>
    </location>
</feature>
<feature type="compositionally biased region" description="Low complexity" evidence="1">
    <location>
        <begin position="314"/>
        <end position="326"/>
    </location>
</feature>
<feature type="region of interest" description="Disordered" evidence="1">
    <location>
        <begin position="992"/>
        <end position="1020"/>
    </location>
</feature>
<protein>
    <submittedName>
        <fullName evidence="2">Uncharacterized protein</fullName>
    </submittedName>
</protein>
<dbReference type="InParanoid" id="Q4QDB0"/>
<organism evidence="2 3">
    <name type="scientific">Leishmania major</name>
    <dbReference type="NCBI Taxonomy" id="5664"/>
    <lineage>
        <taxon>Eukaryota</taxon>
        <taxon>Discoba</taxon>
        <taxon>Euglenozoa</taxon>
        <taxon>Kinetoplastea</taxon>
        <taxon>Metakinetoplastina</taxon>
        <taxon>Trypanosomatida</taxon>
        <taxon>Trypanosomatidae</taxon>
        <taxon>Leishmaniinae</taxon>
        <taxon>Leishmania</taxon>
    </lineage>
</organism>
<feature type="region of interest" description="Disordered" evidence="1">
    <location>
        <begin position="156"/>
        <end position="179"/>
    </location>
</feature>
<dbReference type="KEGG" id="lma:LMJF_19_1050"/>